<feature type="domain" description="CRAL-TRIO" evidence="11">
    <location>
        <begin position="277"/>
        <end position="452"/>
    </location>
</feature>
<dbReference type="Proteomes" id="UP000813463">
    <property type="component" value="Chromosome 4"/>
</dbReference>
<keyword evidence="6" id="KW-0132">Cell division</keyword>
<dbReference type="SMART" id="SM01100">
    <property type="entry name" value="CRAL_TRIO_N"/>
    <property type="match status" value="1"/>
</dbReference>
<evidence type="ECO:0000313" key="14">
    <source>
        <dbReference type="RefSeq" id="XP_021844140.1"/>
    </source>
</evidence>
<evidence type="ECO:0000256" key="1">
    <source>
        <dbReference type="ARBA" id="ARBA00004370"/>
    </source>
</evidence>
<dbReference type="GO" id="GO:0005737">
    <property type="term" value="C:cytoplasm"/>
    <property type="evidence" value="ECO:0007669"/>
    <property type="project" value="UniProtKB-SubCell"/>
</dbReference>
<dbReference type="AlphaFoldDB" id="A0A9R0JRQ8"/>
<reference evidence="13" key="1">
    <citation type="journal article" date="2021" name="Nat. Commun.">
        <title>Genomic analyses provide insights into spinach domestication and the genetic basis of agronomic traits.</title>
        <authorList>
            <person name="Cai X."/>
            <person name="Sun X."/>
            <person name="Xu C."/>
            <person name="Sun H."/>
            <person name="Wang X."/>
            <person name="Ge C."/>
            <person name="Zhang Z."/>
            <person name="Wang Q."/>
            <person name="Fei Z."/>
            <person name="Jiao C."/>
            <person name="Wang Q."/>
        </authorList>
    </citation>
    <scope>NUCLEOTIDE SEQUENCE [LARGE SCALE GENOMIC DNA]</scope>
    <source>
        <strain evidence="13">cv. Varoflay</strain>
    </source>
</reference>
<dbReference type="Gene3D" id="2.60.120.680">
    <property type="entry name" value="GOLD domain"/>
    <property type="match status" value="1"/>
</dbReference>
<dbReference type="Pfam" id="PF25099">
    <property type="entry name" value="GOLD_PATL1_C"/>
    <property type="match status" value="1"/>
</dbReference>
<dbReference type="GeneID" id="110784044"/>
<keyword evidence="5" id="KW-0963">Cytoplasm</keyword>
<evidence type="ECO:0000256" key="4">
    <source>
        <dbReference type="ARBA" id="ARBA00022448"/>
    </source>
</evidence>
<evidence type="ECO:0000256" key="5">
    <source>
        <dbReference type="ARBA" id="ARBA00022490"/>
    </source>
</evidence>
<evidence type="ECO:0000256" key="3">
    <source>
        <dbReference type="ARBA" id="ARBA00007155"/>
    </source>
</evidence>
<dbReference type="InterPro" id="IPR036598">
    <property type="entry name" value="GOLD_dom_sf"/>
</dbReference>
<evidence type="ECO:0000256" key="6">
    <source>
        <dbReference type="ARBA" id="ARBA00022618"/>
    </source>
</evidence>
<evidence type="ECO:0000259" key="11">
    <source>
        <dbReference type="PROSITE" id="PS50191"/>
    </source>
</evidence>
<dbReference type="InterPro" id="IPR009038">
    <property type="entry name" value="GOLD_dom"/>
</dbReference>
<gene>
    <name evidence="14" type="primary">LOC110784044</name>
</gene>
<feature type="compositionally biased region" description="Basic and acidic residues" evidence="10">
    <location>
        <begin position="39"/>
        <end position="51"/>
    </location>
</feature>
<keyword evidence="8" id="KW-0472">Membrane</keyword>
<dbReference type="PROSITE" id="PS50191">
    <property type="entry name" value="CRAL_TRIO"/>
    <property type="match status" value="1"/>
</dbReference>
<dbReference type="GO" id="GO:0051301">
    <property type="term" value="P:cell division"/>
    <property type="evidence" value="ECO:0007669"/>
    <property type="project" value="UniProtKB-KW"/>
</dbReference>
<dbReference type="SMART" id="SM00516">
    <property type="entry name" value="SEC14"/>
    <property type="match status" value="1"/>
</dbReference>
<keyword evidence="7" id="KW-0446">Lipid-binding</keyword>
<evidence type="ECO:0000256" key="10">
    <source>
        <dbReference type="SAM" id="MobiDB-lite"/>
    </source>
</evidence>
<dbReference type="Gene3D" id="3.40.525.10">
    <property type="entry name" value="CRAL-TRIO lipid binding domain"/>
    <property type="match status" value="1"/>
</dbReference>
<reference evidence="14" key="2">
    <citation type="submission" date="2025-08" db="UniProtKB">
        <authorList>
            <consortium name="RefSeq"/>
        </authorList>
    </citation>
    <scope>IDENTIFICATION</scope>
    <source>
        <tissue evidence="14">Leaf</tissue>
    </source>
</reference>
<dbReference type="SUPFAM" id="SSF52087">
    <property type="entry name" value="CRAL/TRIO domain"/>
    <property type="match status" value="1"/>
</dbReference>
<dbReference type="PROSITE" id="PS50866">
    <property type="entry name" value="GOLD"/>
    <property type="match status" value="1"/>
</dbReference>
<proteinExistence type="inferred from homology"/>
<dbReference type="Pfam" id="PF03765">
    <property type="entry name" value="CRAL_TRIO_N"/>
    <property type="match status" value="1"/>
</dbReference>
<dbReference type="InterPro" id="IPR001251">
    <property type="entry name" value="CRAL-TRIO_dom"/>
</dbReference>
<evidence type="ECO:0000259" key="12">
    <source>
        <dbReference type="PROSITE" id="PS50866"/>
    </source>
</evidence>
<dbReference type="InterPro" id="IPR011074">
    <property type="entry name" value="CRAL/TRIO_N_dom"/>
</dbReference>
<protein>
    <submittedName>
        <fullName evidence="14">Patellin-3</fullName>
    </submittedName>
</protein>
<dbReference type="GO" id="GO:0016020">
    <property type="term" value="C:membrane"/>
    <property type="evidence" value="ECO:0007669"/>
    <property type="project" value="UniProtKB-SubCell"/>
</dbReference>
<dbReference type="PANTHER" id="PTHR45932:SF17">
    <property type="entry name" value="CELLULAR RETINALDEHYDE-BINDING_TRIPLE FUNCTION DOMAIN-CONTAINING PROTEIN"/>
    <property type="match status" value="1"/>
</dbReference>
<dbReference type="SUPFAM" id="SSF46938">
    <property type="entry name" value="CRAL/TRIO N-terminal domain"/>
    <property type="match status" value="1"/>
</dbReference>
<dbReference type="GO" id="GO:0008289">
    <property type="term" value="F:lipid binding"/>
    <property type="evidence" value="ECO:0007669"/>
    <property type="project" value="UniProtKB-KW"/>
</dbReference>
<feature type="domain" description="GOLD" evidence="12">
    <location>
        <begin position="428"/>
        <end position="557"/>
    </location>
</feature>
<dbReference type="InterPro" id="IPR044834">
    <property type="entry name" value="PATL"/>
</dbReference>
<evidence type="ECO:0000256" key="8">
    <source>
        <dbReference type="ARBA" id="ARBA00023136"/>
    </source>
</evidence>
<dbReference type="CDD" id="cd00170">
    <property type="entry name" value="SEC14"/>
    <property type="match status" value="1"/>
</dbReference>
<dbReference type="SUPFAM" id="SSF101576">
    <property type="entry name" value="Supernatant protein factor (SPF), C-terminal domain"/>
    <property type="match status" value="1"/>
</dbReference>
<organism evidence="13 14">
    <name type="scientific">Spinacia oleracea</name>
    <name type="common">Spinach</name>
    <dbReference type="NCBI Taxonomy" id="3562"/>
    <lineage>
        <taxon>Eukaryota</taxon>
        <taxon>Viridiplantae</taxon>
        <taxon>Streptophyta</taxon>
        <taxon>Embryophyta</taxon>
        <taxon>Tracheophyta</taxon>
        <taxon>Spermatophyta</taxon>
        <taxon>Magnoliopsida</taxon>
        <taxon>eudicotyledons</taxon>
        <taxon>Gunneridae</taxon>
        <taxon>Pentapetalae</taxon>
        <taxon>Caryophyllales</taxon>
        <taxon>Chenopodiaceae</taxon>
        <taxon>Chenopodioideae</taxon>
        <taxon>Anserineae</taxon>
        <taxon>Spinacia</taxon>
    </lineage>
</organism>
<feature type="region of interest" description="Disordered" evidence="10">
    <location>
        <begin position="26"/>
        <end position="63"/>
    </location>
</feature>
<accession>A0A9R0JRQ8</accession>
<dbReference type="RefSeq" id="XP_021844140.1">
    <property type="nucleotide sequence ID" value="XM_021988448.2"/>
</dbReference>
<evidence type="ECO:0000256" key="2">
    <source>
        <dbReference type="ARBA" id="ARBA00004496"/>
    </source>
</evidence>
<comment type="subcellular location">
    <subcellularLocation>
        <location evidence="2">Cytoplasm</location>
    </subcellularLocation>
    <subcellularLocation>
        <location evidence="1">Membrane</location>
    </subcellularLocation>
</comment>
<comment type="similarity">
    <text evidence="3">Belongs to the patellin family.</text>
</comment>
<keyword evidence="13" id="KW-1185">Reference proteome</keyword>
<name>A0A9R0JRQ8_SPIOL</name>
<evidence type="ECO:0000256" key="9">
    <source>
        <dbReference type="ARBA" id="ARBA00023306"/>
    </source>
</evidence>
<evidence type="ECO:0000256" key="7">
    <source>
        <dbReference type="ARBA" id="ARBA00023121"/>
    </source>
</evidence>
<dbReference type="InterPro" id="IPR036865">
    <property type="entry name" value="CRAL-TRIO_dom_sf"/>
</dbReference>
<dbReference type="Pfam" id="PF00650">
    <property type="entry name" value="CRAL_TRIO"/>
    <property type="match status" value="1"/>
</dbReference>
<keyword evidence="4" id="KW-0813">Transport</keyword>
<dbReference type="InterPro" id="IPR036273">
    <property type="entry name" value="CRAL/TRIO_N_dom_sf"/>
</dbReference>
<dbReference type="OrthoDB" id="75724at2759"/>
<dbReference type="KEGG" id="soe:110784044"/>
<dbReference type="PANTHER" id="PTHR45932">
    <property type="entry name" value="PATELLIN-1"/>
    <property type="match status" value="1"/>
</dbReference>
<keyword evidence="9" id="KW-0131">Cell cycle</keyword>
<sequence>MAEETLVNHAVAVVTDVAEEAVVAANEDVSAKEEEEADAETKAVIEDVSAKEEEEEEVSSDVKLSTVVVVENNVSDEITSDEDNDLYPENEKKALVDLKELIRNALKNHEFIAPLDCCLRQPRVEEGPTKTDDNGEAETIVVEEEKEKEEKNEVATNDRPKEPVMVCVNEDGTKTVEAIEETIVSVVSEEPHDESSAASVEQEVKTTTEAIKEVGATSLLPPEEVSIWGVPLLKDERTDTILWKFLRARDFKVNEAFAMIKSTIKWRKEFKIDELLDEDLGDDLEKMVFMHGFSKQGHPVCYNVYGAFENKELYQKTFADEDKRHKFLKSRIHFLEKSIRNLDFSPRGISTMVQVNDLNNSPGPGKWELRQATKQALQLLQDNYPEFVAKQVFINVPWWYVAVNKMITPFLTQRTKSKFVVAGPSKSSKTLFSYVAPEQVPVQYGGFSKEGEFGTKDGATQIIVKPACKETVEFAVTEACHLAWEVRVLGWEVSYGAEFVPNAKDGYTVIIQKMRKVGPTEETIISNSFKTSEPGKIVFTIHNSSSKKKRLLYRLKTNPSFD</sequence>
<dbReference type="InterPro" id="IPR056794">
    <property type="entry name" value="PATL1-6_C_GOLD"/>
</dbReference>
<evidence type="ECO:0000313" key="13">
    <source>
        <dbReference type="Proteomes" id="UP000813463"/>
    </source>
</evidence>